<reference evidence="2 3" key="1">
    <citation type="submission" date="2019-10" db="EMBL/GenBank/DDBJ databases">
        <title>Vibrio sp. nov. isolated from a shrimp pond.</title>
        <authorList>
            <person name="Gomez-Gil B."/>
            <person name="Enciso-Ibarra J."/>
            <person name="Enciso-Ibarra K."/>
            <person name="Bolan-Mejia C."/>
        </authorList>
    </citation>
    <scope>NUCLEOTIDE SEQUENCE [LARGE SCALE GENOMIC DNA]</scope>
    <source>
        <strain evidence="2 3">CAIM 722</strain>
    </source>
</reference>
<accession>A0A7X4LJP0</accession>
<dbReference type="Pfam" id="PF09361">
    <property type="entry name" value="Phasin_2"/>
    <property type="match status" value="1"/>
</dbReference>
<protein>
    <submittedName>
        <fullName evidence="2">Phasin family protein</fullName>
    </submittedName>
</protein>
<dbReference type="AlphaFoldDB" id="A0A7X4LJP0"/>
<proteinExistence type="predicted"/>
<gene>
    <name evidence="2" type="ORF">F9817_08145</name>
</gene>
<sequence length="117" mass="13298">MYTEFFKTFTDQAEKSFEPYTKFNKLMAKNVETLTEMQLKAIQTYSQMGLDQVKAASEITDVTSLTKFNSEQLAVFSKLSEQLVADSNKIQAIAKEFKDDFDSLTTENLKTVTPNAQ</sequence>
<feature type="domain" description="Phasin" evidence="1">
    <location>
        <begin position="8"/>
        <end position="107"/>
    </location>
</feature>
<dbReference type="InterPro" id="IPR014176">
    <property type="entry name" value="Phasin_subfam-3"/>
</dbReference>
<dbReference type="EMBL" id="WEKT01000010">
    <property type="protein sequence ID" value="MZI93169.1"/>
    <property type="molecule type" value="Genomic_DNA"/>
</dbReference>
<dbReference type="InterPro" id="IPR018968">
    <property type="entry name" value="Phasin"/>
</dbReference>
<organism evidence="2 3">
    <name type="scientific">Vibrio eleionomae</name>
    <dbReference type="NCBI Taxonomy" id="2653505"/>
    <lineage>
        <taxon>Bacteria</taxon>
        <taxon>Pseudomonadati</taxon>
        <taxon>Pseudomonadota</taxon>
        <taxon>Gammaproteobacteria</taxon>
        <taxon>Vibrionales</taxon>
        <taxon>Vibrionaceae</taxon>
        <taxon>Vibrio</taxon>
    </lineage>
</organism>
<evidence type="ECO:0000313" key="3">
    <source>
        <dbReference type="Proteomes" id="UP000462621"/>
    </source>
</evidence>
<dbReference type="NCBIfam" id="TIGR02809">
    <property type="entry name" value="phasin_3"/>
    <property type="match status" value="1"/>
</dbReference>
<name>A0A7X4LJP0_9VIBR</name>
<dbReference type="Proteomes" id="UP000462621">
    <property type="component" value="Unassembled WGS sequence"/>
</dbReference>
<evidence type="ECO:0000313" key="2">
    <source>
        <dbReference type="EMBL" id="MZI93169.1"/>
    </source>
</evidence>
<evidence type="ECO:0000259" key="1">
    <source>
        <dbReference type="Pfam" id="PF09361"/>
    </source>
</evidence>
<dbReference type="RefSeq" id="WP_161154465.1">
    <property type="nucleotide sequence ID" value="NZ_WEKT01000010.1"/>
</dbReference>
<comment type="caution">
    <text evidence="2">The sequence shown here is derived from an EMBL/GenBank/DDBJ whole genome shotgun (WGS) entry which is preliminary data.</text>
</comment>
<keyword evidence="3" id="KW-1185">Reference proteome</keyword>